<dbReference type="EMBL" id="DUFW01000090">
    <property type="protein sequence ID" value="HIH22022.1"/>
    <property type="molecule type" value="Genomic_DNA"/>
</dbReference>
<keyword evidence="1" id="KW-0472">Membrane</keyword>
<reference evidence="3" key="1">
    <citation type="journal article" date="2020" name="bioRxiv">
        <title>A rank-normalized archaeal taxonomy based on genome phylogeny resolves widespread incomplete and uneven classifications.</title>
        <authorList>
            <person name="Rinke C."/>
            <person name="Chuvochina M."/>
            <person name="Mussig A.J."/>
            <person name="Chaumeil P.-A."/>
            <person name="Waite D.W."/>
            <person name="Whitman W.B."/>
            <person name="Parks D.H."/>
            <person name="Hugenholtz P."/>
        </authorList>
    </citation>
    <scope>NUCLEOTIDE SEQUENCE [LARGE SCALE GENOMIC DNA]</scope>
</reference>
<keyword evidence="1" id="KW-0812">Transmembrane</keyword>
<evidence type="ECO:0000313" key="3">
    <source>
        <dbReference type="Proteomes" id="UP000590964"/>
    </source>
</evidence>
<feature type="transmembrane region" description="Helical" evidence="1">
    <location>
        <begin position="52"/>
        <end position="72"/>
    </location>
</feature>
<dbReference type="AlphaFoldDB" id="A0A7J4JW63"/>
<accession>A0A7J4JW63</accession>
<keyword evidence="1" id="KW-1133">Transmembrane helix</keyword>
<comment type="caution">
    <text evidence="2">The sequence shown here is derived from an EMBL/GenBank/DDBJ whole genome shotgun (WGS) entry which is preliminary data.</text>
</comment>
<dbReference type="Proteomes" id="UP000590964">
    <property type="component" value="Unassembled WGS sequence"/>
</dbReference>
<proteinExistence type="predicted"/>
<protein>
    <recommendedName>
        <fullName evidence="4">DUF2269 family protein</fullName>
    </recommendedName>
</protein>
<evidence type="ECO:0008006" key="4">
    <source>
        <dbReference type="Google" id="ProtNLM"/>
    </source>
</evidence>
<evidence type="ECO:0000313" key="2">
    <source>
        <dbReference type="EMBL" id="HIH22022.1"/>
    </source>
</evidence>
<feature type="transmembrane region" description="Helical" evidence="1">
    <location>
        <begin position="84"/>
        <end position="105"/>
    </location>
</feature>
<feature type="non-terminal residue" evidence="2">
    <location>
        <position position="109"/>
    </location>
</feature>
<sequence length="109" mass="11637">MSLEFSILQLLHIVFTAWGLGGATVAAVLMLKAKKDQSMGQALLKVMAPISKLIWLGLIGLIITGIAISALGSGKGYFDATTLLAKHVIVILLLIFGLNISLRLLPRLK</sequence>
<evidence type="ECO:0000256" key="1">
    <source>
        <dbReference type="SAM" id="Phobius"/>
    </source>
</evidence>
<name>A0A7J4JW63_9ARCH</name>
<gene>
    <name evidence="2" type="ORF">HA222_05195</name>
</gene>
<feature type="transmembrane region" description="Helical" evidence="1">
    <location>
        <begin position="6"/>
        <end position="31"/>
    </location>
</feature>
<organism evidence="2 3">
    <name type="scientific">Candidatus Iainarchaeum sp</name>
    <dbReference type="NCBI Taxonomy" id="3101447"/>
    <lineage>
        <taxon>Archaea</taxon>
        <taxon>Candidatus Iainarchaeota</taxon>
        <taxon>Candidatus Iainarchaeia</taxon>
        <taxon>Candidatus Iainarchaeales</taxon>
        <taxon>Candidatus Iainarchaeaceae</taxon>
        <taxon>Candidatus Iainarchaeum</taxon>
    </lineage>
</organism>